<dbReference type="Pfam" id="PF08726">
    <property type="entry name" value="EFhand_Ca_insen"/>
    <property type="match status" value="1"/>
</dbReference>
<comment type="similarity">
    <text evidence="1">Belongs to the alpha-actinin family.</text>
</comment>
<dbReference type="InterPro" id="IPR002017">
    <property type="entry name" value="Spectrin_repeat"/>
</dbReference>
<feature type="domain" description="Calponin-homology (CH)" evidence="6">
    <location>
        <begin position="20"/>
        <end position="124"/>
    </location>
</feature>
<organism evidence="8 9">
    <name type="scientific">Thelohanellus kitauei</name>
    <name type="common">Myxosporean</name>
    <dbReference type="NCBI Taxonomy" id="669202"/>
    <lineage>
        <taxon>Eukaryota</taxon>
        <taxon>Metazoa</taxon>
        <taxon>Cnidaria</taxon>
        <taxon>Myxozoa</taxon>
        <taxon>Myxosporea</taxon>
        <taxon>Bivalvulida</taxon>
        <taxon>Platysporina</taxon>
        <taxon>Myxobolidae</taxon>
        <taxon>Thelohanellus</taxon>
    </lineage>
</organism>
<keyword evidence="2" id="KW-0479">Metal-binding</keyword>
<evidence type="ECO:0000256" key="1">
    <source>
        <dbReference type="ARBA" id="ARBA00010255"/>
    </source>
</evidence>
<dbReference type="Pfam" id="PF00307">
    <property type="entry name" value="CH"/>
    <property type="match status" value="2"/>
</dbReference>
<comment type="caution">
    <text evidence="8">The sequence shown here is derived from an EMBL/GenBank/DDBJ whole genome shotgun (WGS) entry which is preliminary data.</text>
</comment>
<dbReference type="OrthoDB" id="18853at2759"/>
<dbReference type="PROSITE" id="PS00019">
    <property type="entry name" value="ACTININ_1"/>
    <property type="match status" value="1"/>
</dbReference>
<dbReference type="SUPFAM" id="SSF47473">
    <property type="entry name" value="EF-hand"/>
    <property type="match status" value="1"/>
</dbReference>
<dbReference type="Pfam" id="PF00435">
    <property type="entry name" value="Spectrin"/>
    <property type="match status" value="3"/>
</dbReference>
<dbReference type="InterPro" id="IPR011992">
    <property type="entry name" value="EF-hand-dom_pair"/>
</dbReference>
<evidence type="ECO:0000256" key="2">
    <source>
        <dbReference type="ARBA" id="ARBA00022723"/>
    </source>
</evidence>
<keyword evidence="9" id="KW-1185">Reference proteome</keyword>
<dbReference type="CDD" id="cd00051">
    <property type="entry name" value="EFh"/>
    <property type="match status" value="1"/>
</dbReference>
<dbReference type="PANTHER" id="PTHR11915">
    <property type="entry name" value="SPECTRIN/FILAMIN RELATED CYTOSKELETAL PROTEIN"/>
    <property type="match status" value="1"/>
</dbReference>
<keyword evidence="3" id="KW-0677">Repeat</keyword>
<evidence type="ECO:0000313" key="9">
    <source>
        <dbReference type="Proteomes" id="UP000031668"/>
    </source>
</evidence>
<keyword evidence="5" id="KW-0009">Actin-binding</keyword>
<dbReference type="SMART" id="SM00150">
    <property type="entry name" value="SPEC"/>
    <property type="match status" value="2"/>
</dbReference>
<feature type="domain" description="EF-hand" evidence="7">
    <location>
        <begin position="766"/>
        <end position="801"/>
    </location>
</feature>
<gene>
    <name evidence="8" type="ORF">RF11_16056</name>
</gene>
<dbReference type="PROSITE" id="PS50222">
    <property type="entry name" value="EF_HAND_2"/>
    <property type="match status" value="2"/>
</dbReference>
<dbReference type="PROSITE" id="PS50021">
    <property type="entry name" value="CH"/>
    <property type="match status" value="2"/>
</dbReference>
<feature type="domain" description="EF-hand" evidence="7">
    <location>
        <begin position="724"/>
        <end position="759"/>
    </location>
</feature>
<dbReference type="FunFam" id="1.10.238.10:FF:000004">
    <property type="entry name" value="Actinin alpha 1"/>
    <property type="match status" value="1"/>
</dbReference>
<dbReference type="Gene3D" id="1.20.58.60">
    <property type="match status" value="4"/>
</dbReference>
<evidence type="ECO:0000256" key="3">
    <source>
        <dbReference type="ARBA" id="ARBA00022737"/>
    </source>
</evidence>
<dbReference type="SMART" id="SM01184">
    <property type="entry name" value="efhand_Ca_insen"/>
    <property type="match status" value="1"/>
</dbReference>
<dbReference type="GO" id="GO:0003779">
    <property type="term" value="F:actin binding"/>
    <property type="evidence" value="ECO:0007669"/>
    <property type="project" value="UniProtKB-KW"/>
</dbReference>
<dbReference type="InterPro" id="IPR014837">
    <property type="entry name" value="EF-hand_Ca_insen"/>
</dbReference>
<dbReference type="InterPro" id="IPR001715">
    <property type="entry name" value="CH_dom"/>
</dbReference>
<dbReference type="InterPro" id="IPR002048">
    <property type="entry name" value="EF_hand_dom"/>
</dbReference>
<dbReference type="CDD" id="cd00176">
    <property type="entry name" value="SPEC"/>
    <property type="match status" value="1"/>
</dbReference>
<dbReference type="InterPro" id="IPR001589">
    <property type="entry name" value="Actinin_actin-bd_CS"/>
</dbReference>
<dbReference type="Gene3D" id="1.10.418.10">
    <property type="entry name" value="Calponin-like domain"/>
    <property type="match status" value="2"/>
</dbReference>
<dbReference type="SUPFAM" id="SSF46966">
    <property type="entry name" value="Spectrin repeat"/>
    <property type="match status" value="3"/>
</dbReference>
<accession>A0A0C2J996</accession>
<dbReference type="OMA" id="QQRWITV"/>
<name>A0A0C2J996_THEKT</name>
<proteinExistence type="inferred from homology"/>
<evidence type="ECO:0000259" key="6">
    <source>
        <dbReference type="PROSITE" id="PS50021"/>
    </source>
</evidence>
<evidence type="ECO:0000256" key="5">
    <source>
        <dbReference type="ARBA" id="ARBA00023203"/>
    </source>
</evidence>
<dbReference type="EMBL" id="JWZT01003741">
    <property type="protein sequence ID" value="KII65648.1"/>
    <property type="molecule type" value="Genomic_DNA"/>
</dbReference>
<reference evidence="8 9" key="1">
    <citation type="journal article" date="2014" name="Genome Biol. Evol.">
        <title>The genome of the myxosporean Thelohanellus kitauei shows adaptations to nutrient acquisition within its fish host.</title>
        <authorList>
            <person name="Yang Y."/>
            <person name="Xiong J."/>
            <person name="Zhou Z."/>
            <person name="Huo F."/>
            <person name="Miao W."/>
            <person name="Ran C."/>
            <person name="Liu Y."/>
            <person name="Zhang J."/>
            <person name="Feng J."/>
            <person name="Wang M."/>
            <person name="Wang M."/>
            <person name="Wang L."/>
            <person name="Yao B."/>
        </authorList>
    </citation>
    <scope>NUCLEOTIDE SEQUENCE [LARGE SCALE GENOMIC DNA]</scope>
    <source>
        <strain evidence="8">Wuqing</strain>
    </source>
</reference>
<dbReference type="Proteomes" id="UP000031668">
    <property type="component" value="Unassembled WGS sequence"/>
</dbReference>
<dbReference type="GO" id="GO:0005509">
    <property type="term" value="F:calcium ion binding"/>
    <property type="evidence" value="ECO:0007669"/>
    <property type="project" value="InterPro"/>
</dbReference>
<dbReference type="InterPro" id="IPR018159">
    <property type="entry name" value="Spectrin/alpha-actinin"/>
</dbReference>
<feature type="domain" description="Calponin-homology (CH)" evidence="6">
    <location>
        <begin position="131"/>
        <end position="235"/>
    </location>
</feature>
<dbReference type="SMART" id="SM00054">
    <property type="entry name" value="EFh"/>
    <property type="match status" value="2"/>
</dbReference>
<dbReference type="Gene3D" id="1.10.238.10">
    <property type="entry name" value="EF-hand"/>
    <property type="match status" value="2"/>
</dbReference>
<sequence>MASTEQDECQHLLLDKEWERQQIRTFTAWINFQLKRAGLSIKDISTDLMDGKILTRLLEIISGESLPPTEKKNQCVHQINNLNRCLKFIEQKGVKLAGIGSEEIVDGNLKMTLGCVWVIILRFAIHSAAELKQNNGLLLWVKKKTQGYRGVDVTNFSSSFANGLAFNALIHRHRPDLFDYDKLNQNDPDTNLDHAFSVAEKELGIPRMLDVQDTKMSPDSKSIMTYVASMYHEFSKNQTVDNAAKRIGRVLDTNAENAKKIQEYEKIVSDLLKWINEKIDDFKDFGPEDQTLQALLDRANGVNKYRKTEKPPRAKEKAKLENLINSIKTRMILQKRPEFVPLEGHSIRDVEEAWKKLNHHEKVLLDRLYWLIQQLYFLDHLMRKFFTKCDQQDSWMKGKHDPIRVDISRMALVELSANKNKLIELLNDIETRRNRLKIVTSLRDRLQELNCREMDKVQKRYGEIFASFEDLKKEADEFGARLREREQLLLELDKLKLEYAKKASELKAFFDEAQEDLSDTYHVQSVSEIEAMQAELKAFLDSIPVCEKKLSEAIELEEKIKRSVDPRNLYCVVTGVELRGKFDEIQQMARARESMLSTEQRTQVDNDSLRQEFATLADHIEKFKHGIFGKIERAHDSAATLEAHVDLLKKVAEEVDSFYRDKIPKLEDLSKRMQERKVFHNPLTPHTFESISSDYQNMFDLIASSINEVENQIVVRDSSNLTEQQVKDARKSFDYIDKDRFNFLTYELFKDFLVSLEFDVAKDTPECAVELQRIITKCDPDKTGRITFGNFLNFMAMESKSTDTLDEIIESFKILSGGKDYITPDLIRKNIHDKAEEIISKMSPSHDPDAPPGALDYRSFAAALYGESDL</sequence>
<evidence type="ECO:0000313" key="8">
    <source>
        <dbReference type="EMBL" id="KII65648.1"/>
    </source>
</evidence>
<dbReference type="SUPFAM" id="SSF47576">
    <property type="entry name" value="Calponin-homology domain, CH-domain"/>
    <property type="match status" value="1"/>
</dbReference>
<dbReference type="CDD" id="cd21214">
    <property type="entry name" value="CH_ACTN_rpt1"/>
    <property type="match status" value="1"/>
</dbReference>
<protein>
    <submittedName>
        <fullName evidence="8">Alpha-actinin-1</fullName>
    </submittedName>
</protein>
<dbReference type="FunFam" id="1.10.418.10:FF:000001">
    <property type="entry name" value="Actinin alpha 1"/>
    <property type="match status" value="1"/>
</dbReference>
<dbReference type="SMART" id="SM00033">
    <property type="entry name" value="CH"/>
    <property type="match status" value="2"/>
</dbReference>
<dbReference type="InterPro" id="IPR036872">
    <property type="entry name" value="CH_dom_sf"/>
</dbReference>
<evidence type="ECO:0000256" key="4">
    <source>
        <dbReference type="ARBA" id="ARBA00022837"/>
    </source>
</evidence>
<dbReference type="AlphaFoldDB" id="A0A0C2J996"/>
<evidence type="ECO:0000259" key="7">
    <source>
        <dbReference type="PROSITE" id="PS50222"/>
    </source>
</evidence>
<keyword evidence="4" id="KW-0106">Calcium</keyword>